<reference evidence="1" key="1">
    <citation type="submission" date="2013-07" db="EMBL/GenBank/DDBJ databases">
        <title>The genome of Eucalyptus grandis.</title>
        <authorList>
            <person name="Schmutz J."/>
            <person name="Hayes R."/>
            <person name="Myburg A."/>
            <person name="Tuskan G."/>
            <person name="Grattapaglia D."/>
            <person name="Rokhsar D.S."/>
        </authorList>
    </citation>
    <scope>NUCLEOTIDE SEQUENCE</scope>
    <source>
        <tissue evidence="1">Leaf extractions</tissue>
    </source>
</reference>
<dbReference type="Gramene" id="KCW61483">
    <property type="protein sequence ID" value="KCW61483"/>
    <property type="gene ID" value="EUGRSUZ_H04215"/>
</dbReference>
<name>A0A059B5V0_EUCGR</name>
<gene>
    <name evidence="1" type="ORF">EUGRSUZ_H04215</name>
</gene>
<accession>A0A059B5V0</accession>
<proteinExistence type="predicted"/>
<evidence type="ECO:0000313" key="1">
    <source>
        <dbReference type="EMBL" id="KCW61483.1"/>
    </source>
</evidence>
<dbReference type="AlphaFoldDB" id="A0A059B5V0"/>
<protein>
    <submittedName>
        <fullName evidence="1">Uncharacterized protein</fullName>
    </submittedName>
</protein>
<organism evidence="1">
    <name type="scientific">Eucalyptus grandis</name>
    <name type="common">Flooded gum</name>
    <dbReference type="NCBI Taxonomy" id="71139"/>
    <lineage>
        <taxon>Eukaryota</taxon>
        <taxon>Viridiplantae</taxon>
        <taxon>Streptophyta</taxon>
        <taxon>Embryophyta</taxon>
        <taxon>Tracheophyta</taxon>
        <taxon>Spermatophyta</taxon>
        <taxon>Magnoliopsida</taxon>
        <taxon>eudicotyledons</taxon>
        <taxon>Gunneridae</taxon>
        <taxon>Pentapetalae</taxon>
        <taxon>rosids</taxon>
        <taxon>malvids</taxon>
        <taxon>Myrtales</taxon>
        <taxon>Myrtaceae</taxon>
        <taxon>Myrtoideae</taxon>
        <taxon>Eucalypteae</taxon>
        <taxon>Eucalyptus</taxon>
    </lineage>
</organism>
<dbReference type="InParanoid" id="A0A059B5V0"/>
<dbReference type="EMBL" id="KK198760">
    <property type="protein sequence ID" value="KCW61483.1"/>
    <property type="molecule type" value="Genomic_DNA"/>
</dbReference>
<sequence>MLVLFLNPCFIRRLTPTRKPRKIKSSPIIYVSQQLIHFSTSSSPSRPLSSLPHPRLLRLHFLFQEPLLLRNSIWEEKTMSVEMGKRSSSYEGKLPASAMVKIKWLVSLDGNTPYETWPAQFPPQKKMMT</sequence>